<gene>
    <name evidence="1" type="ORF">Sradi_1839000</name>
</gene>
<dbReference type="PANTHER" id="PTHR21597">
    <property type="entry name" value="THO2 PROTEIN"/>
    <property type="match status" value="1"/>
</dbReference>
<proteinExistence type="predicted"/>
<evidence type="ECO:0000313" key="1">
    <source>
        <dbReference type="EMBL" id="KAL0409046.1"/>
    </source>
</evidence>
<accession>A0AAW2U0C7</accession>
<dbReference type="GO" id="GO:0000445">
    <property type="term" value="C:THO complex part of transcription export complex"/>
    <property type="evidence" value="ECO:0007669"/>
    <property type="project" value="TreeGrafter"/>
</dbReference>
<dbReference type="PANTHER" id="PTHR21597:SF0">
    <property type="entry name" value="THO COMPLEX SUBUNIT 2"/>
    <property type="match status" value="1"/>
</dbReference>
<protein>
    <submittedName>
        <fullName evidence="1">THO complex subunit</fullName>
    </submittedName>
</protein>
<dbReference type="GO" id="GO:0006397">
    <property type="term" value="P:mRNA processing"/>
    <property type="evidence" value="ECO:0007669"/>
    <property type="project" value="InterPro"/>
</dbReference>
<name>A0AAW2U0C7_SESRA</name>
<organism evidence="1">
    <name type="scientific">Sesamum radiatum</name>
    <name type="common">Black benniseed</name>
    <dbReference type="NCBI Taxonomy" id="300843"/>
    <lineage>
        <taxon>Eukaryota</taxon>
        <taxon>Viridiplantae</taxon>
        <taxon>Streptophyta</taxon>
        <taxon>Embryophyta</taxon>
        <taxon>Tracheophyta</taxon>
        <taxon>Spermatophyta</taxon>
        <taxon>Magnoliopsida</taxon>
        <taxon>eudicotyledons</taxon>
        <taxon>Gunneridae</taxon>
        <taxon>Pentapetalae</taxon>
        <taxon>asterids</taxon>
        <taxon>lamiids</taxon>
        <taxon>Lamiales</taxon>
        <taxon>Pedaliaceae</taxon>
        <taxon>Sesamum</taxon>
    </lineage>
</organism>
<dbReference type="InterPro" id="IPR040007">
    <property type="entry name" value="Tho2"/>
</dbReference>
<sequence length="123" mass="13637">MSLPPLEFVYLTEDSIKELRNSNSNFRFPSPAPVLRFLYELCFTMVRGDLPYQKCKGALEAVEFLDCGPEGDVGSYFADIVAQMAQDMKLNGNVLKPAKNGEVVEHCAEDSAAGFFCEKDIVS</sequence>
<comment type="caution">
    <text evidence="1">The sequence shown here is derived from an EMBL/GenBank/DDBJ whole genome shotgun (WGS) entry which is preliminary data.</text>
</comment>
<dbReference type="EMBL" id="JACGWJ010000007">
    <property type="protein sequence ID" value="KAL0409046.1"/>
    <property type="molecule type" value="Genomic_DNA"/>
</dbReference>
<reference evidence="1" key="2">
    <citation type="journal article" date="2024" name="Plant">
        <title>Genomic evolution and insights into agronomic trait innovations of Sesamum species.</title>
        <authorList>
            <person name="Miao H."/>
            <person name="Wang L."/>
            <person name="Qu L."/>
            <person name="Liu H."/>
            <person name="Sun Y."/>
            <person name="Le M."/>
            <person name="Wang Q."/>
            <person name="Wei S."/>
            <person name="Zheng Y."/>
            <person name="Lin W."/>
            <person name="Duan Y."/>
            <person name="Cao H."/>
            <person name="Xiong S."/>
            <person name="Wang X."/>
            <person name="Wei L."/>
            <person name="Li C."/>
            <person name="Ma Q."/>
            <person name="Ju M."/>
            <person name="Zhao R."/>
            <person name="Li G."/>
            <person name="Mu C."/>
            <person name="Tian Q."/>
            <person name="Mei H."/>
            <person name="Zhang T."/>
            <person name="Gao T."/>
            <person name="Zhang H."/>
        </authorList>
    </citation>
    <scope>NUCLEOTIDE SEQUENCE</scope>
    <source>
        <strain evidence="1">G02</strain>
    </source>
</reference>
<dbReference type="GO" id="GO:0006406">
    <property type="term" value="P:mRNA export from nucleus"/>
    <property type="evidence" value="ECO:0007669"/>
    <property type="project" value="InterPro"/>
</dbReference>
<dbReference type="AlphaFoldDB" id="A0AAW2U0C7"/>
<reference evidence="1" key="1">
    <citation type="submission" date="2020-06" db="EMBL/GenBank/DDBJ databases">
        <authorList>
            <person name="Li T."/>
            <person name="Hu X."/>
            <person name="Zhang T."/>
            <person name="Song X."/>
            <person name="Zhang H."/>
            <person name="Dai N."/>
            <person name="Sheng W."/>
            <person name="Hou X."/>
            <person name="Wei L."/>
        </authorList>
    </citation>
    <scope>NUCLEOTIDE SEQUENCE</scope>
    <source>
        <strain evidence="1">G02</strain>
        <tissue evidence="1">Leaf</tissue>
    </source>
</reference>
<dbReference type="GO" id="GO:0003729">
    <property type="term" value="F:mRNA binding"/>
    <property type="evidence" value="ECO:0007669"/>
    <property type="project" value="TreeGrafter"/>
</dbReference>